<evidence type="ECO:0000313" key="3">
    <source>
        <dbReference type="Proteomes" id="UP001201163"/>
    </source>
</evidence>
<feature type="compositionally biased region" description="Polar residues" evidence="1">
    <location>
        <begin position="203"/>
        <end position="220"/>
    </location>
</feature>
<protein>
    <submittedName>
        <fullName evidence="2">Uncharacterized protein</fullName>
    </submittedName>
</protein>
<feature type="compositionally biased region" description="Basic and acidic residues" evidence="1">
    <location>
        <begin position="102"/>
        <end position="124"/>
    </location>
</feature>
<feature type="compositionally biased region" description="Low complexity" evidence="1">
    <location>
        <begin position="234"/>
        <end position="247"/>
    </location>
</feature>
<dbReference type="Gene3D" id="1.20.5.340">
    <property type="match status" value="1"/>
</dbReference>
<feature type="region of interest" description="Disordered" evidence="1">
    <location>
        <begin position="94"/>
        <end position="311"/>
    </location>
</feature>
<dbReference type="Proteomes" id="UP001201163">
    <property type="component" value="Unassembled WGS sequence"/>
</dbReference>
<evidence type="ECO:0000256" key="1">
    <source>
        <dbReference type="SAM" id="MobiDB-lite"/>
    </source>
</evidence>
<organism evidence="2 3">
    <name type="scientific">Lactarius akahatsu</name>
    <dbReference type="NCBI Taxonomy" id="416441"/>
    <lineage>
        <taxon>Eukaryota</taxon>
        <taxon>Fungi</taxon>
        <taxon>Dikarya</taxon>
        <taxon>Basidiomycota</taxon>
        <taxon>Agaricomycotina</taxon>
        <taxon>Agaricomycetes</taxon>
        <taxon>Russulales</taxon>
        <taxon>Russulaceae</taxon>
        <taxon>Lactarius</taxon>
    </lineage>
</organism>
<comment type="caution">
    <text evidence="2">The sequence shown here is derived from an EMBL/GenBank/DDBJ whole genome shotgun (WGS) entry which is preliminary data.</text>
</comment>
<name>A0AAD4LFD1_9AGAM</name>
<proteinExistence type="predicted"/>
<accession>A0AAD4LFD1</accession>
<dbReference type="EMBL" id="JAKELL010000027">
    <property type="protein sequence ID" value="KAH8991277.1"/>
    <property type="molecule type" value="Genomic_DNA"/>
</dbReference>
<feature type="compositionally biased region" description="Polar residues" evidence="1">
    <location>
        <begin position="677"/>
        <end position="687"/>
    </location>
</feature>
<dbReference type="AlphaFoldDB" id="A0AAD4LFD1"/>
<reference evidence="2" key="1">
    <citation type="submission" date="2022-01" db="EMBL/GenBank/DDBJ databases">
        <title>Comparative genomics reveals a dynamic genome evolution in the ectomycorrhizal milk-cap (Lactarius) mushrooms.</title>
        <authorList>
            <consortium name="DOE Joint Genome Institute"/>
            <person name="Lebreton A."/>
            <person name="Tang N."/>
            <person name="Kuo A."/>
            <person name="LaButti K."/>
            <person name="Drula E."/>
            <person name="Barry K."/>
            <person name="Clum A."/>
            <person name="Lipzen A."/>
            <person name="Mousain D."/>
            <person name="Ng V."/>
            <person name="Wang R."/>
            <person name="Wang X."/>
            <person name="Dai Y."/>
            <person name="Henrissat B."/>
            <person name="Grigoriev I.V."/>
            <person name="Guerin-Laguette A."/>
            <person name="Yu F."/>
            <person name="Martin F.M."/>
        </authorList>
    </citation>
    <scope>NUCLEOTIDE SEQUENCE</scope>
    <source>
        <strain evidence="2">QP</strain>
    </source>
</reference>
<feature type="region of interest" description="Disordered" evidence="1">
    <location>
        <begin position="376"/>
        <end position="397"/>
    </location>
</feature>
<keyword evidence="3" id="KW-1185">Reference proteome</keyword>
<feature type="compositionally biased region" description="Low complexity" evidence="1">
    <location>
        <begin position="127"/>
        <end position="143"/>
    </location>
</feature>
<evidence type="ECO:0000313" key="2">
    <source>
        <dbReference type="EMBL" id="KAH8991277.1"/>
    </source>
</evidence>
<feature type="compositionally biased region" description="Basic and acidic residues" evidence="1">
    <location>
        <begin position="376"/>
        <end position="395"/>
    </location>
</feature>
<sequence length="935" mass="102827">MDDPNFGRHRQSIVDIEQELNDIFREHPQCHTDAAGANSLPARCLSDVFDTYKEEYGVELLAKDEKATFMQIVDESPGLEVTPDIILQLVAMRTSSGQQTNPEEHSPIADEWSRGRADERDTHGQHSRSSSSGSTGTFYRPTPGSRPPSRPPSRGVGGTPRTPGSKDSPFDAQKRQRSAPLVPVAPSSWTRRPPAPGRRKSDASNNGRPMSDTESPTVFSRATGGRSRAPSNPISPTSSHGSISSPPLGAVGSRPHSRAHSNPQTAFPYMSPPQPDLAGAMYDAFEQTVTSLPMPRMSSDSDSDEFDDDSSLGLVLDRSTASSTASMEPLERLEALQRVNADLGKKLVEAERTLQRKLSDHESELEEMEARLEEAKSELSAAKREEKELRNKERSNQTQITALESEIAKVQKTLDNSRTMYNSLQKQYQEQLHESEDLRNTLRRKDEEIRSCRESLSLQQMETSKYLKENEAYEERIVLLEQDLALAQQAQISLDEQKQENLMLKETIDRMRFDMDELRATLASNAPSANGASSAPGSVSRSLGAELLNKMKNDSGWIDDDDEADAAATLKELGIEDPDENSEDEDIVQTIITRKKKRGLSKANKIESFTLEDSREYADAYTQYDLKLKTSTTQTDPLPKILTASFGAQTDISPNTISTQTDSPTPRVTMEAEIQTEETTVSRSPSPQEDDEALASSSSTVLPPTPKAKPTPLDLLAANSPADLPPSYNQVTSEIPFHDLLHLLDSDDLSFSHIPDPQKRRDLRIAVETLRSWHNGLKLPLQPCAAVSAETLEEWRALKAEVGIGCKVIDRALEDAAAISAPTSRRKSSRFYNIYNTYVYGGNSVAGRLAWSGLASHALLCVGASAVVFFAMSPFMPHQYVVPGGPTYYDRAAWSSFNTMHATGEGFPGEGTTAVWNFLGRVGGGAARIARGWPT</sequence>
<feature type="region of interest" description="Disordered" evidence="1">
    <location>
        <begin position="651"/>
        <end position="710"/>
    </location>
</feature>
<feature type="compositionally biased region" description="Acidic residues" evidence="1">
    <location>
        <begin position="301"/>
        <end position="310"/>
    </location>
</feature>
<feature type="compositionally biased region" description="Polar residues" evidence="1">
    <location>
        <begin position="651"/>
        <end position="666"/>
    </location>
</feature>
<gene>
    <name evidence="2" type="ORF">EDB92DRAFT_1816454</name>
</gene>